<sequence length="222" mass="25201">MITSIERAIVERLRRGLGEMVLDVTTYSGELDDDPGEIVRRLPSAWVTFGGIVKTERYSTSRQKRIATGRFVVVVGDYNDRDDESARHGGVNLNEVGTNRLVTSVRRLITGQDLGLKIDYFEPGRVRTLFNTRMKDQALAVFACEFDTRWVELALENGRWPERSGDPASPDADFNIYRGELSDPDPDFLRVGMRYHQPGTRPEDDPEDLVELQEPDHDSGRD</sequence>
<evidence type="ECO:0000313" key="2">
    <source>
        <dbReference type="EMBL" id="MTH47476.1"/>
    </source>
</evidence>
<dbReference type="EMBL" id="WMJZ01000020">
    <property type="protein sequence ID" value="MTH47476.1"/>
    <property type="molecule type" value="Genomic_DNA"/>
</dbReference>
<feature type="region of interest" description="Disordered" evidence="1">
    <location>
        <begin position="159"/>
        <end position="222"/>
    </location>
</feature>
<gene>
    <name evidence="2" type="ORF">GJV78_14665</name>
</gene>
<accession>A0A6L6IPM5</accession>
<dbReference type="RefSeq" id="WP_155109047.1">
    <property type="nucleotide sequence ID" value="NZ_WMJZ01000020.1"/>
</dbReference>
<dbReference type="AlphaFoldDB" id="A0A6L6IPM5"/>
<keyword evidence="3" id="KW-1185">Reference proteome</keyword>
<dbReference type="Proteomes" id="UP000477739">
    <property type="component" value="Unassembled WGS sequence"/>
</dbReference>
<dbReference type="OrthoDB" id="5453249at2"/>
<evidence type="ECO:0000256" key="1">
    <source>
        <dbReference type="SAM" id="MobiDB-lite"/>
    </source>
</evidence>
<name>A0A6L6IPM5_9ENTR</name>
<organism evidence="2 3">
    <name type="scientific">Intestinirhabdus alba</name>
    <dbReference type="NCBI Taxonomy" id="2899544"/>
    <lineage>
        <taxon>Bacteria</taxon>
        <taxon>Pseudomonadati</taxon>
        <taxon>Pseudomonadota</taxon>
        <taxon>Gammaproteobacteria</taxon>
        <taxon>Enterobacterales</taxon>
        <taxon>Enterobacteriaceae</taxon>
        <taxon>Intestinirhabdus</taxon>
    </lineage>
</organism>
<feature type="compositionally biased region" description="Acidic residues" evidence="1">
    <location>
        <begin position="204"/>
        <end position="213"/>
    </location>
</feature>
<comment type="caution">
    <text evidence="2">The sequence shown here is derived from an EMBL/GenBank/DDBJ whole genome shotgun (WGS) entry which is preliminary data.</text>
</comment>
<dbReference type="InterPro" id="IPR014972">
    <property type="entry name" value="Phage_Mu_Gp37"/>
</dbReference>
<dbReference type="Pfam" id="PF08873">
    <property type="entry name" value="Phage_Mu_Gp37"/>
    <property type="match status" value="1"/>
</dbReference>
<proteinExistence type="predicted"/>
<protein>
    <submittedName>
        <fullName evidence="2">DUF1834 family protein</fullName>
    </submittedName>
</protein>
<reference evidence="2 3" key="1">
    <citation type="submission" date="2019-11" db="EMBL/GenBank/DDBJ databases">
        <title>Escherichia alba sp. nov. isolated from the gut of plastic-eating superworms Zophobas atratus.</title>
        <authorList>
            <person name="Yang Y."/>
        </authorList>
    </citation>
    <scope>NUCLEOTIDE SEQUENCE [LARGE SCALE GENOMIC DNA]</scope>
    <source>
        <strain evidence="3">BIT-B35</strain>
    </source>
</reference>
<evidence type="ECO:0000313" key="3">
    <source>
        <dbReference type="Proteomes" id="UP000477739"/>
    </source>
</evidence>